<organism evidence="1 2">
    <name type="scientific">Natranaeroarchaeum sulfidigenes</name>
    <dbReference type="NCBI Taxonomy" id="2784880"/>
    <lineage>
        <taxon>Archaea</taxon>
        <taxon>Methanobacteriati</taxon>
        <taxon>Methanobacteriota</taxon>
        <taxon>Stenosarchaea group</taxon>
        <taxon>Halobacteria</taxon>
        <taxon>Halobacteriales</taxon>
        <taxon>Natronoarchaeaceae</taxon>
        <taxon>Natranaeroarchaeum</taxon>
    </lineage>
</organism>
<dbReference type="Proteomes" id="UP000663586">
    <property type="component" value="Chromosome"/>
</dbReference>
<sequence length="119" mass="13449">MDQGPYQGVWSVGFRSSADWNSLFDRFDGFLSRTAPDLVVLVEADTETIEERLHSREDGDTRFSPDTPEFDRGVDGYDSLKRLIHSIDSHESIVVENETYADLDRGVDRVVAAVESLHD</sequence>
<dbReference type="GO" id="GO:0016301">
    <property type="term" value="F:kinase activity"/>
    <property type="evidence" value="ECO:0007669"/>
    <property type="project" value="UniProtKB-KW"/>
</dbReference>
<dbReference type="AlphaFoldDB" id="A0A897MRW8"/>
<evidence type="ECO:0000313" key="1">
    <source>
        <dbReference type="EMBL" id="QSG01709.1"/>
    </source>
</evidence>
<dbReference type="SUPFAM" id="SSF52540">
    <property type="entry name" value="P-loop containing nucleoside triphosphate hydrolases"/>
    <property type="match status" value="1"/>
</dbReference>
<dbReference type="KEGG" id="hara:AArcS_0480"/>
<dbReference type="InterPro" id="IPR027417">
    <property type="entry name" value="P-loop_NTPase"/>
</dbReference>
<accession>A0A897MRW8</accession>
<protein>
    <submittedName>
        <fullName evidence="1">Thymidylate kinase</fullName>
    </submittedName>
</protein>
<evidence type="ECO:0000313" key="2">
    <source>
        <dbReference type="Proteomes" id="UP000663586"/>
    </source>
</evidence>
<keyword evidence="1" id="KW-0808">Transferase</keyword>
<reference evidence="1" key="1">
    <citation type="submission" date="2020-11" db="EMBL/GenBank/DDBJ databases">
        <title>Carbohydrate-dependent, anaerobic sulfur respiration: A novel catabolism in halophilic archaea.</title>
        <authorList>
            <person name="Sorokin D.Y."/>
            <person name="Messina E."/>
            <person name="Smedile F."/>
            <person name="La Cono V."/>
            <person name="Hallsworth J.E."/>
            <person name="Yakimov M.M."/>
        </authorList>
    </citation>
    <scope>NUCLEOTIDE SEQUENCE</scope>
    <source>
        <strain evidence="1">AArc-S</strain>
    </source>
</reference>
<proteinExistence type="predicted"/>
<keyword evidence="1" id="KW-0418">Kinase</keyword>
<keyword evidence="2" id="KW-1185">Reference proteome</keyword>
<dbReference type="EMBL" id="CP064786">
    <property type="protein sequence ID" value="QSG01709.1"/>
    <property type="molecule type" value="Genomic_DNA"/>
</dbReference>
<name>A0A897MRW8_9EURY</name>
<gene>
    <name evidence="1" type="primary">tmk</name>
    <name evidence="1" type="ORF">AArcS_0480</name>
</gene>